<evidence type="ECO:0000256" key="2">
    <source>
        <dbReference type="ARBA" id="ARBA00022679"/>
    </source>
</evidence>
<dbReference type="GO" id="GO:0004364">
    <property type="term" value="F:glutathione transferase activity"/>
    <property type="evidence" value="ECO:0000318"/>
    <property type="project" value="GO_Central"/>
</dbReference>
<dbReference type="FunFam" id="3.40.30.10:FF:000189">
    <property type="entry name" value="Glutathione S-Transferase"/>
    <property type="match status" value="1"/>
</dbReference>
<evidence type="ECO:0000313" key="6">
    <source>
        <dbReference type="Proteomes" id="UP000005239"/>
    </source>
</evidence>
<sequence length="343" mass="38771">MPTYKLSYFEGRGLAEVSRQILHLSGTPFVDNRISFEKWPKIKPYTPFGQIPILCVNGEEIPQSFAIARYLAKEFGFAGKTPFEAAWVDALGDQHKDYMNEIKLFLAVAHGYAKGDKAQMQRDVAEPAIEKYYTILEKQAKSNGSNGHFVGDSLTWIDLVVSDHIGILETLIPNAVDSFPLVQAVRQKTTSHPKLKEWIDKRPESWSLVKFCTYPELRSRTIESPWRRFAGKTAFEAAWLDALGDQYKDYNTEMSSFWGVAYGFVDGDKEKLQKDVADNGSNGHFVGDSLTWVDLFVSDHIGGLETLIPHAVDAFPLVQEVRKKTTSLPKLKEWLDKRPATAF</sequence>
<dbReference type="InterPro" id="IPR036282">
    <property type="entry name" value="Glutathione-S-Trfase_C_sf"/>
</dbReference>
<dbReference type="InterPro" id="IPR040079">
    <property type="entry name" value="Glutathione_S-Trfase"/>
</dbReference>
<gene>
    <name evidence="5" type="primary">WBGene00203520</name>
</gene>
<dbReference type="Pfam" id="PF14497">
    <property type="entry name" value="GST_C_3"/>
    <property type="match status" value="2"/>
</dbReference>
<dbReference type="InterPro" id="IPR004045">
    <property type="entry name" value="Glutathione_S-Trfase_N"/>
</dbReference>
<dbReference type="Pfam" id="PF02798">
    <property type="entry name" value="GST_N"/>
    <property type="match status" value="1"/>
</dbReference>
<proteinExistence type="inferred from homology"/>
<dbReference type="AlphaFoldDB" id="A0A2A6CL82"/>
<dbReference type="PANTHER" id="PTHR11571:SF224">
    <property type="entry name" value="HEMATOPOIETIC PROSTAGLANDIN D SYNTHASE"/>
    <property type="match status" value="1"/>
</dbReference>
<comment type="similarity">
    <text evidence="3">Belongs to the GST superfamily. Sigma family.</text>
</comment>
<dbReference type="CDD" id="cd03039">
    <property type="entry name" value="GST_N_Sigma_like"/>
    <property type="match status" value="1"/>
</dbReference>
<dbReference type="PROSITE" id="PS50405">
    <property type="entry name" value="GST_CTER"/>
    <property type="match status" value="2"/>
</dbReference>
<dbReference type="SFLD" id="SFLDG00363">
    <property type="entry name" value="AMPS_(cytGST):_Alpha-__Mu-__Pi"/>
    <property type="match status" value="1"/>
</dbReference>
<dbReference type="PANTHER" id="PTHR11571">
    <property type="entry name" value="GLUTATHIONE S-TRANSFERASE"/>
    <property type="match status" value="1"/>
</dbReference>
<name>A0A2A6CL82_PRIPA</name>
<dbReference type="Gene3D" id="3.40.30.10">
    <property type="entry name" value="Glutaredoxin"/>
    <property type="match status" value="1"/>
</dbReference>
<reference evidence="5" key="2">
    <citation type="submission" date="2022-06" db="UniProtKB">
        <authorList>
            <consortium name="EnsemblMetazoa"/>
        </authorList>
    </citation>
    <scope>IDENTIFICATION</scope>
    <source>
        <strain evidence="5">PS312</strain>
    </source>
</reference>
<dbReference type="GO" id="GO:0006749">
    <property type="term" value="P:glutathione metabolic process"/>
    <property type="evidence" value="ECO:0000318"/>
    <property type="project" value="GO_Central"/>
</dbReference>
<evidence type="ECO:0000256" key="4">
    <source>
        <dbReference type="ARBA" id="ARBA00047960"/>
    </source>
</evidence>
<dbReference type="SUPFAM" id="SSF52833">
    <property type="entry name" value="Thioredoxin-like"/>
    <property type="match status" value="1"/>
</dbReference>
<dbReference type="OrthoDB" id="414243at2759"/>
<dbReference type="SFLD" id="SFLDS00019">
    <property type="entry name" value="Glutathione_Transferase_(cytos"/>
    <property type="match status" value="1"/>
</dbReference>
<evidence type="ECO:0000313" key="5">
    <source>
        <dbReference type="EnsemblMetazoa" id="PPA30653.1"/>
    </source>
</evidence>
<reference evidence="6" key="1">
    <citation type="journal article" date="2008" name="Nat. Genet.">
        <title>The Pristionchus pacificus genome provides a unique perspective on nematode lifestyle and parasitism.</title>
        <authorList>
            <person name="Dieterich C."/>
            <person name="Clifton S.W."/>
            <person name="Schuster L.N."/>
            <person name="Chinwalla A."/>
            <person name="Delehaunty K."/>
            <person name="Dinkelacker I."/>
            <person name="Fulton L."/>
            <person name="Fulton R."/>
            <person name="Godfrey J."/>
            <person name="Minx P."/>
            <person name="Mitreva M."/>
            <person name="Roeseler W."/>
            <person name="Tian H."/>
            <person name="Witte H."/>
            <person name="Yang S.P."/>
            <person name="Wilson R.K."/>
            <person name="Sommer R.J."/>
        </authorList>
    </citation>
    <scope>NUCLEOTIDE SEQUENCE [LARGE SCALE GENOMIC DNA]</scope>
    <source>
        <strain evidence="6">PS312</strain>
    </source>
</reference>
<organism evidence="5 6">
    <name type="scientific">Pristionchus pacificus</name>
    <name type="common">Parasitic nematode worm</name>
    <dbReference type="NCBI Taxonomy" id="54126"/>
    <lineage>
        <taxon>Eukaryota</taxon>
        <taxon>Metazoa</taxon>
        <taxon>Ecdysozoa</taxon>
        <taxon>Nematoda</taxon>
        <taxon>Chromadorea</taxon>
        <taxon>Rhabditida</taxon>
        <taxon>Rhabditina</taxon>
        <taxon>Diplogasteromorpha</taxon>
        <taxon>Diplogasteroidea</taxon>
        <taxon>Neodiplogasteridae</taxon>
        <taxon>Pristionchus</taxon>
    </lineage>
</organism>
<evidence type="ECO:0000256" key="1">
    <source>
        <dbReference type="ARBA" id="ARBA00012452"/>
    </source>
</evidence>
<dbReference type="PROSITE" id="PS50404">
    <property type="entry name" value="GST_NTER"/>
    <property type="match status" value="1"/>
</dbReference>
<dbReference type="CDD" id="cd03192">
    <property type="entry name" value="GST_C_Sigma_like"/>
    <property type="match status" value="2"/>
</dbReference>
<protein>
    <recommendedName>
        <fullName evidence="1">glutathione transferase</fullName>
        <ecNumber evidence="1">2.5.1.18</ecNumber>
    </recommendedName>
</protein>
<keyword evidence="2" id="KW-0808">Transferase</keyword>
<dbReference type="SUPFAM" id="SSF47616">
    <property type="entry name" value="GST C-terminal domain-like"/>
    <property type="match status" value="2"/>
</dbReference>
<dbReference type="Gene3D" id="1.20.1050.10">
    <property type="match status" value="3"/>
</dbReference>
<dbReference type="InterPro" id="IPR004046">
    <property type="entry name" value="GST_C"/>
</dbReference>
<dbReference type="InterPro" id="IPR050213">
    <property type="entry name" value="GST_superfamily"/>
</dbReference>
<dbReference type="Proteomes" id="UP000005239">
    <property type="component" value="Unassembled WGS sequence"/>
</dbReference>
<dbReference type="InterPro" id="IPR010987">
    <property type="entry name" value="Glutathione-S-Trfase_C-like"/>
</dbReference>
<dbReference type="EC" id="2.5.1.18" evidence="1"/>
<dbReference type="SFLD" id="SFLDG01205">
    <property type="entry name" value="AMPS.1"/>
    <property type="match status" value="1"/>
</dbReference>
<accession>A0A8R1YPZ4</accession>
<dbReference type="FunFam" id="1.20.1050.10:FF:000044">
    <property type="entry name" value="Glutathione S-transferase"/>
    <property type="match status" value="1"/>
</dbReference>
<evidence type="ECO:0000256" key="3">
    <source>
        <dbReference type="ARBA" id="ARBA00038317"/>
    </source>
</evidence>
<comment type="catalytic activity">
    <reaction evidence="4">
        <text>RX + glutathione = an S-substituted glutathione + a halide anion + H(+)</text>
        <dbReference type="Rhea" id="RHEA:16437"/>
        <dbReference type="ChEBI" id="CHEBI:15378"/>
        <dbReference type="ChEBI" id="CHEBI:16042"/>
        <dbReference type="ChEBI" id="CHEBI:17792"/>
        <dbReference type="ChEBI" id="CHEBI:57925"/>
        <dbReference type="ChEBI" id="CHEBI:90779"/>
        <dbReference type="EC" id="2.5.1.18"/>
    </reaction>
</comment>
<dbReference type="EnsemblMetazoa" id="PPA30653.1">
    <property type="protein sequence ID" value="PPA30653.1"/>
    <property type="gene ID" value="WBGene00203520"/>
</dbReference>
<keyword evidence="6" id="KW-1185">Reference proteome</keyword>
<dbReference type="InterPro" id="IPR036249">
    <property type="entry name" value="Thioredoxin-like_sf"/>
</dbReference>
<accession>A0A2A6CL82</accession>